<comment type="caution">
    <text evidence="3">The sequence shown here is derived from an EMBL/GenBank/DDBJ whole genome shotgun (WGS) entry which is preliminary data.</text>
</comment>
<feature type="region of interest" description="Disordered" evidence="1">
    <location>
        <begin position="136"/>
        <end position="167"/>
    </location>
</feature>
<gene>
    <name evidence="3" type="ORF">HETSPECPRED_002607</name>
</gene>
<keyword evidence="2" id="KW-1133">Transmembrane helix</keyword>
<feature type="compositionally biased region" description="Polar residues" evidence="1">
    <location>
        <begin position="49"/>
        <end position="62"/>
    </location>
</feature>
<feature type="transmembrane region" description="Helical" evidence="2">
    <location>
        <begin position="103"/>
        <end position="124"/>
    </location>
</feature>
<sequence length="167" mass="17105">PKTLPSFIQYNYNGGLTVQWGCVTDGDVTVTAHAARESFPGRDVVISSVSTPATKSTSNRALSTTPTTSPKLSVAPSGPSATAIAAAAPKSSHGNELNTASEVGSVLGAIFAALAVAVAVYFGVRELKKRRMHNIQPIKSITSPGPQAAPSPGPQTAPSPMRRAPTV</sequence>
<name>A0A8H3F1K9_9LECA</name>
<feature type="region of interest" description="Disordered" evidence="1">
    <location>
        <begin position="49"/>
        <end position="78"/>
    </location>
</feature>
<dbReference type="Proteomes" id="UP000664521">
    <property type="component" value="Unassembled WGS sequence"/>
</dbReference>
<evidence type="ECO:0000313" key="4">
    <source>
        <dbReference type="Proteomes" id="UP000664521"/>
    </source>
</evidence>
<accession>A0A8H3F1K9</accession>
<proteinExistence type="predicted"/>
<evidence type="ECO:0000313" key="3">
    <source>
        <dbReference type="EMBL" id="CAF9915873.1"/>
    </source>
</evidence>
<feature type="non-terminal residue" evidence="3">
    <location>
        <position position="1"/>
    </location>
</feature>
<dbReference type="EMBL" id="CAJPDS010000016">
    <property type="protein sequence ID" value="CAF9915873.1"/>
    <property type="molecule type" value="Genomic_DNA"/>
</dbReference>
<keyword evidence="4" id="KW-1185">Reference proteome</keyword>
<evidence type="ECO:0000256" key="2">
    <source>
        <dbReference type="SAM" id="Phobius"/>
    </source>
</evidence>
<keyword evidence="2" id="KW-0812">Transmembrane</keyword>
<keyword evidence="2" id="KW-0472">Membrane</keyword>
<organism evidence="3 4">
    <name type="scientific">Heterodermia speciosa</name>
    <dbReference type="NCBI Taxonomy" id="116794"/>
    <lineage>
        <taxon>Eukaryota</taxon>
        <taxon>Fungi</taxon>
        <taxon>Dikarya</taxon>
        <taxon>Ascomycota</taxon>
        <taxon>Pezizomycotina</taxon>
        <taxon>Lecanoromycetes</taxon>
        <taxon>OSLEUM clade</taxon>
        <taxon>Lecanoromycetidae</taxon>
        <taxon>Caliciales</taxon>
        <taxon>Physciaceae</taxon>
        <taxon>Heterodermia</taxon>
    </lineage>
</organism>
<feature type="compositionally biased region" description="Pro residues" evidence="1">
    <location>
        <begin position="147"/>
        <end position="157"/>
    </location>
</feature>
<feature type="compositionally biased region" description="Low complexity" evidence="1">
    <location>
        <begin position="63"/>
        <end position="78"/>
    </location>
</feature>
<evidence type="ECO:0000256" key="1">
    <source>
        <dbReference type="SAM" id="MobiDB-lite"/>
    </source>
</evidence>
<dbReference type="AlphaFoldDB" id="A0A8H3F1K9"/>
<protein>
    <submittedName>
        <fullName evidence="3">Uncharacterized protein</fullName>
    </submittedName>
</protein>
<reference evidence="3" key="1">
    <citation type="submission" date="2021-03" db="EMBL/GenBank/DDBJ databases">
        <authorList>
            <person name="Tagirdzhanova G."/>
        </authorList>
    </citation>
    <scope>NUCLEOTIDE SEQUENCE</scope>
</reference>